<dbReference type="InterPro" id="IPR029006">
    <property type="entry name" value="ADF-H/Gelsolin-like_dom_sf"/>
</dbReference>
<evidence type="ECO:0000313" key="4">
    <source>
        <dbReference type="EMBL" id="EDO43372.1"/>
    </source>
</evidence>
<dbReference type="InterPro" id="IPR002108">
    <property type="entry name" value="ADF-H"/>
</dbReference>
<dbReference type="KEGG" id="nve:5515307"/>
<dbReference type="PANTHER" id="PTHR11913">
    <property type="entry name" value="COFILIN-RELATED"/>
    <property type="match status" value="1"/>
</dbReference>
<dbReference type="EMBL" id="DS469554">
    <property type="protein sequence ID" value="EDO43372.1"/>
    <property type="molecule type" value="Genomic_DNA"/>
</dbReference>
<organism evidence="4 5">
    <name type="scientific">Nematostella vectensis</name>
    <name type="common">Starlet sea anemone</name>
    <dbReference type="NCBI Taxonomy" id="45351"/>
    <lineage>
        <taxon>Eukaryota</taxon>
        <taxon>Metazoa</taxon>
        <taxon>Cnidaria</taxon>
        <taxon>Anthozoa</taxon>
        <taxon>Hexacorallia</taxon>
        <taxon>Actiniaria</taxon>
        <taxon>Edwardsiidae</taxon>
        <taxon>Nematostella</taxon>
    </lineage>
</organism>
<dbReference type="PhylomeDB" id="A7RYS8"/>
<accession>A7RYS8</accession>
<dbReference type="InterPro" id="IPR017904">
    <property type="entry name" value="ADF/Cofilin"/>
</dbReference>
<proteinExistence type="inferred from homology"/>
<dbReference type="Gene3D" id="3.40.20.10">
    <property type="entry name" value="Severin"/>
    <property type="match status" value="1"/>
</dbReference>
<dbReference type="GO" id="GO:0051014">
    <property type="term" value="P:actin filament severing"/>
    <property type="evidence" value="ECO:0000318"/>
    <property type="project" value="GO_Central"/>
</dbReference>
<reference evidence="4 5" key="1">
    <citation type="journal article" date="2007" name="Science">
        <title>Sea anemone genome reveals ancestral eumetazoan gene repertoire and genomic organization.</title>
        <authorList>
            <person name="Putnam N.H."/>
            <person name="Srivastava M."/>
            <person name="Hellsten U."/>
            <person name="Dirks B."/>
            <person name="Chapman J."/>
            <person name="Salamov A."/>
            <person name="Terry A."/>
            <person name="Shapiro H."/>
            <person name="Lindquist E."/>
            <person name="Kapitonov V.V."/>
            <person name="Jurka J."/>
            <person name="Genikhovich G."/>
            <person name="Grigoriev I.V."/>
            <person name="Lucas S.M."/>
            <person name="Steele R.E."/>
            <person name="Finnerty J.R."/>
            <person name="Technau U."/>
            <person name="Martindale M.Q."/>
            <person name="Rokhsar D.S."/>
        </authorList>
    </citation>
    <scope>NUCLEOTIDE SEQUENCE [LARGE SCALE GENOMIC DNA]</scope>
    <source>
        <strain evidence="5">CH2 X CH6</strain>
    </source>
</reference>
<dbReference type="SMART" id="SM00102">
    <property type="entry name" value="ADF"/>
    <property type="match status" value="1"/>
</dbReference>
<evidence type="ECO:0000256" key="2">
    <source>
        <dbReference type="ARBA" id="ARBA00023203"/>
    </source>
</evidence>
<dbReference type="Proteomes" id="UP000001593">
    <property type="component" value="Unassembled WGS sequence"/>
</dbReference>
<keyword evidence="5" id="KW-1185">Reference proteome</keyword>
<name>A7RYS8_NEMVE</name>
<feature type="domain" description="ADF-H" evidence="3">
    <location>
        <begin position="5"/>
        <end position="155"/>
    </location>
</feature>
<dbReference type="OMA" id="WSMIYAT"/>
<dbReference type="eggNOG" id="KOG1735">
    <property type="taxonomic scope" value="Eukaryota"/>
</dbReference>
<dbReference type="GO" id="GO:0030042">
    <property type="term" value="P:actin filament depolymerization"/>
    <property type="evidence" value="ECO:0000318"/>
    <property type="project" value="GO_Central"/>
</dbReference>
<dbReference type="PRINTS" id="PR00006">
    <property type="entry name" value="COFILIN"/>
</dbReference>
<sequence length="156" mass="18355">MSKSMSGIEMTEECIELFKDMKITTKGADRPRFKYAIFKLSDDNTKVELEEKVEAKCLANNREEDEEIFEELKGKLSKKEPRFILYDMRFCSKSGSLKEILIFIKWCSDEAPIKKKMLAGSTWEYLKKKFDGLKKYFEASEICEMCYNEFADVVER</sequence>
<dbReference type="GO" id="GO:0051015">
    <property type="term" value="F:actin filament binding"/>
    <property type="evidence" value="ECO:0000318"/>
    <property type="project" value="GO_Central"/>
</dbReference>
<evidence type="ECO:0000256" key="1">
    <source>
        <dbReference type="ARBA" id="ARBA00006844"/>
    </source>
</evidence>
<evidence type="ECO:0000259" key="3">
    <source>
        <dbReference type="PROSITE" id="PS51263"/>
    </source>
</evidence>
<protein>
    <recommendedName>
        <fullName evidence="3">ADF-H domain-containing protein</fullName>
    </recommendedName>
</protein>
<dbReference type="FunCoup" id="A7RYS8">
    <property type="interactions" value="776"/>
</dbReference>
<dbReference type="GO" id="GO:0015629">
    <property type="term" value="C:actin cytoskeleton"/>
    <property type="evidence" value="ECO:0000318"/>
    <property type="project" value="GO_Central"/>
</dbReference>
<comment type="similarity">
    <text evidence="1">Belongs to the actin-binding proteins ADF family.</text>
</comment>
<dbReference type="PROSITE" id="PS51263">
    <property type="entry name" value="ADF_H"/>
    <property type="match status" value="1"/>
</dbReference>
<dbReference type="AlphaFoldDB" id="A7RYS8"/>
<dbReference type="OrthoDB" id="10249245at2759"/>
<dbReference type="HOGENOM" id="CLU_094004_0_0_1"/>
<dbReference type="InParanoid" id="A7RYS8"/>
<dbReference type="CDD" id="cd11286">
    <property type="entry name" value="ADF_cofilin_like"/>
    <property type="match status" value="1"/>
</dbReference>
<keyword evidence="2" id="KW-0009">Actin-binding</keyword>
<dbReference type="GO" id="GO:0005737">
    <property type="term" value="C:cytoplasm"/>
    <property type="evidence" value="ECO:0000318"/>
    <property type="project" value="GO_Central"/>
</dbReference>
<gene>
    <name evidence="4" type="ORF">NEMVEDRAFT_v1g236760</name>
</gene>
<evidence type="ECO:0000313" key="5">
    <source>
        <dbReference type="Proteomes" id="UP000001593"/>
    </source>
</evidence>
<dbReference type="Pfam" id="PF00241">
    <property type="entry name" value="Cofilin_ADF"/>
    <property type="match status" value="1"/>
</dbReference>
<dbReference type="SUPFAM" id="SSF55753">
    <property type="entry name" value="Actin depolymerizing proteins"/>
    <property type="match status" value="1"/>
</dbReference>
<dbReference type="STRING" id="45351.A7RYS8"/>